<dbReference type="PROSITE" id="PS51390">
    <property type="entry name" value="WAP"/>
    <property type="match status" value="1"/>
</dbReference>
<sequence length="176" mass="19242">MRVKTRPAPGLDAHNINPSFTARNQTQPELHSAHTAQKSLSSPSSQHGTRHNLNSTRLTQLRSLSPQPRLNMLKLVAVSVLVLVVVMEAEAVGCRHWCDKPGGPPGAKYCCDDGTGEGGFEVHPGRCPNRPVCPKRNLQPRKPAPKVCAHDGQCPSRYDKCCFDACLQHHACLFAH</sequence>
<proteinExistence type="predicted"/>
<evidence type="ECO:0000313" key="3">
    <source>
        <dbReference type="EMBL" id="KAG0712430.1"/>
    </source>
</evidence>
<dbReference type="GO" id="GO:0005576">
    <property type="term" value="C:extracellular region"/>
    <property type="evidence" value="ECO:0007669"/>
    <property type="project" value="InterPro"/>
</dbReference>
<gene>
    <name evidence="3" type="ORF">GWK47_018480</name>
</gene>
<keyword evidence="4" id="KW-1185">Reference proteome</keyword>
<feature type="region of interest" description="Disordered" evidence="1">
    <location>
        <begin position="26"/>
        <end position="59"/>
    </location>
</feature>
<evidence type="ECO:0000256" key="1">
    <source>
        <dbReference type="SAM" id="MobiDB-lite"/>
    </source>
</evidence>
<evidence type="ECO:0000259" key="2">
    <source>
        <dbReference type="PROSITE" id="PS51390"/>
    </source>
</evidence>
<name>A0A8J4XZL7_CHIOP</name>
<accession>A0A8J4XZL7</accession>
<feature type="region of interest" description="Disordered" evidence="1">
    <location>
        <begin position="1"/>
        <end position="20"/>
    </location>
</feature>
<dbReference type="GO" id="GO:0030414">
    <property type="term" value="F:peptidase inhibitor activity"/>
    <property type="evidence" value="ECO:0007669"/>
    <property type="project" value="InterPro"/>
</dbReference>
<dbReference type="EMBL" id="JACEEZ010022433">
    <property type="protein sequence ID" value="KAG0712430.1"/>
    <property type="molecule type" value="Genomic_DNA"/>
</dbReference>
<protein>
    <recommendedName>
        <fullName evidence="2">WAP domain-containing protein</fullName>
    </recommendedName>
</protein>
<reference evidence="3" key="1">
    <citation type="submission" date="2020-07" db="EMBL/GenBank/DDBJ databases">
        <title>The High-quality genome of the commercially important snow crab, Chionoecetes opilio.</title>
        <authorList>
            <person name="Jeong J.-H."/>
            <person name="Ryu S."/>
        </authorList>
    </citation>
    <scope>NUCLEOTIDE SEQUENCE</scope>
    <source>
        <strain evidence="3">MADBK_172401_WGS</strain>
        <tissue evidence="3">Digestive gland</tissue>
    </source>
</reference>
<evidence type="ECO:0000313" key="4">
    <source>
        <dbReference type="Proteomes" id="UP000770661"/>
    </source>
</evidence>
<dbReference type="Proteomes" id="UP000770661">
    <property type="component" value="Unassembled WGS sequence"/>
</dbReference>
<feature type="domain" description="WAP" evidence="2">
    <location>
        <begin position="120"/>
        <end position="176"/>
    </location>
</feature>
<comment type="caution">
    <text evidence="3">The sequence shown here is derived from an EMBL/GenBank/DDBJ whole genome shotgun (WGS) entry which is preliminary data.</text>
</comment>
<dbReference type="InterPro" id="IPR008197">
    <property type="entry name" value="WAP_dom"/>
</dbReference>
<organism evidence="3 4">
    <name type="scientific">Chionoecetes opilio</name>
    <name type="common">Atlantic snow crab</name>
    <name type="synonym">Cancer opilio</name>
    <dbReference type="NCBI Taxonomy" id="41210"/>
    <lineage>
        <taxon>Eukaryota</taxon>
        <taxon>Metazoa</taxon>
        <taxon>Ecdysozoa</taxon>
        <taxon>Arthropoda</taxon>
        <taxon>Crustacea</taxon>
        <taxon>Multicrustacea</taxon>
        <taxon>Malacostraca</taxon>
        <taxon>Eumalacostraca</taxon>
        <taxon>Eucarida</taxon>
        <taxon>Decapoda</taxon>
        <taxon>Pleocyemata</taxon>
        <taxon>Brachyura</taxon>
        <taxon>Eubrachyura</taxon>
        <taxon>Majoidea</taxon>
        <taxon>Majidae</taxon>
        <taxon>Chionoecetes</taxon>
    </lineage>
</organism>
<dbReference type="AlphaFoldDB" id="A0A8J4XZL7"/>
<dbReference type="OrthoDB" id="6370971at2759"/>